<protein>
    <submittedName>
        <fullName evidence="6">TetR family transcriptional regulator</fullName>
    </submittedName>
</protein>
<proteinExistence type="predicted"/>
<dbReference type="EMBL" id="NOXS01000032">
    <property type="protein sequence ID" value="OYQ18571.1"/>
    <property type="molecule type" value="Genomic_DNA"/>
</dbReference>
<evidence type="ECO:0000256" key="4">
    <source>
        <dbReference type="PROSITE-ProRule" id="PRU00335"/>
    </source>
</evidence>
<evidence type="ECO:0000256" key="2">
    <source>
        <dbReference type="ARBA" id="ARBA00023125"/>
    </source>
</evidence>
<keyword evidence="2 4" id="KW-0238">DNA-binding</keyword>
<keyword evidence="3" id="KW-0804">Transcription</keyword>
<gene>
    <name evidence="6" type="ORF">CHR90_09855</name>
</gene>
<organism evidence="6 7">
    <name type="scientific">Elstera cyanobacteriorum</name>
    <dbReference type="NCBI Taxonomy" id="2022747"/>
    <lineage>
        <taxon>Bacteria</taxon>
        <taxon>Pseudomonadati</taxon>
        <taxon>Pseudomonadota</taxon>
        <taxon>Alphaproteobacteria</taxon>
        <taxon>Rhodospirillales</taxon>
        <taxon>Rhodospirillaceae</taxon>
        <taxon>Elstera</taxon>
    </lineage>
</organism>
<dbReference type="Gene3D" id="1.10.357.10">
    <property type="entry name" value="Tetracycline Repressor, domain 2"/>
    <property type="match status" value="1"/>
</dbReference>
<sequence>MPAITDTRDRIIATADALFYARGYAATSFMDIAQALGISRGNFYYYFKTKDEILAAVIEFRLARTRALLDAWSQEEGSPAARVGRFIQMLIDNQAPIMAHGCPVGTLCAELAKLDHPAQPQARALFTLFRDWLRAQFDALGQGARADALALHALMRSQGIATLATAFRDPVLLGQEVAALRAWLADLSPNP</sequence>
<dbReference type="Proteomes" id="UP000216361">
    <property type="component" value="Unassembled WGS sequence"/>
</dbReference>
<dbReference type="PANTHER" id="PTHR47506:SF3">
    <property type="entry name" value="HTH-TYPE TRANSCRIPTIONAL REGULATOR LMRA"/>
    <property type="match status" value="1"/>
</dbReference>
<evidence type="ECO:0000313" key="7">
    <source>
        <dbReference type="Proteomes" id="UP000216361"/>
    </source>
</evidence>
<evidence type="ECO:0000256" key="1">
    <source>
        <dbReference type="ARBA" id="ARBA00023015"/>
    </source>
</evidence>
<dbReference type="GO" id="GO:0003677">
    <property type="term" value="F:DNA binding"/>
    <property type="evidence" value="ECO:0007669"/>
    <property type="project" value="UniProtKB-UniRule"/>
</dbReference>
<feature type="DNA-binding region" description="H-T-H motif" evidence="4">
    <location>
        <begin position="28"/>
        <end position="47"/>
    </location>
</feature>
<keyword evidence="1" id="KW-0805">Transcription regulation</keyword>
<dbReference type="OrthoDB" id="9812484at2"/>
<comment type="caution">
    <text evidence="6">The sequence shown here is derived from an EMBL/GenBank/DDBJ whole genome shotgun (WGS) entry which is preliminary data.</text>
</comment>
<feature type="domain" description="HTH tetR-type" evidence="5">
    <location>
        <begin position="5"/>
        <end position="65"/>
    </location>
</feature>
<evidence type="ECO:0000259" key="5">
    <source>
        <dbReference type="PROSITE" id="PS50977"/>
    </source>
</evidence>
<name>A0A255XNV7_9PROT</name>
<accession>A0A255XNV7</accession>
<keyword evidence="7" id="KW-1185">Reference proteome</keyword>
<dbReference type="InterPro" id="IPR009057">
    <property type="entry name" value="Homeodomain-like_sf"/>
</dbReference>
<dbReference type="RefSeq" id="WP_094408834.1">
    <property type="nucleotide sequence ID" value="NZ_BMJZ01000001.1"/>
</dbReference>
<dbReference type="PROSITE" id="PS50977">
    <property type="entry name" value="HTH_TETR_2"/>
    <property type="match status" value="1"/>
</dbReference>
<dbReference type="Pfam" id="PF00440">
    <property type="entry name" value="TetR_N"/>
    <property type="match status" value="1"/>
</dbReference>
<evidence type="ECO:0000256" key="3">
    <source>
        <dbReference type="ARBA" id="ARBA00023163"/>
    </source>
</evidence>
<dbReference type="SUPFAM" id="SSF48498">
    <property type="entry name" value="Tetracyclin repressor-like, C-terminal domain"/>
    <property type="match status" value="1"/>
</dbReference>
<dbReference type="InterPro" id="IPR036271">
    <property type="entry name" value="Tet_transcr_reg_TetR-rel_C_sf"/>
</dbReference>
<dbReference type="PANTHER" id="PTHR47506">
    <property type="entry name" value="TRANSCRIPTIONAL REGULATORY PROTEIN"/>
    <property type="match status" value="1"/>
</dbReference>
<reference evidence="6 7" key="1">
    <citation type="submission" date="2017-07" db="EMBL/GenBank/DDBJ databases">
        <title>Elstera cyanobacteriorum sp. nov., a novel bacterium isolated from cyanobacterial aggregates in a eutrophic lake.</title>
        <authorList>
            <person name="Cai H."/>
        </authorList>
    </citation>
    <scope>NUCLEOTIDE SEQUENCE [LARGE SCALE GENOMIC DNA]</scope>
    <source>
        <strain evidence="6 7">TH019</strain>
    </source>
</reference>
<evidence type="ECO:0000313" key="6">
    <source>
        <dbReference type="EMBL" id="OYQ18571.1"/>
    </source>
</evidence>
<dbReference type="AlphaFoldDB" id="A0A255XNV7"/>
<dbReference type="SUPFAM" id="SSF46689">
    <property type="entry name" value="Homeodomain-like"/>
    <property type="match status" value="1"/>
</dbReference>
<dbReference type="PRINTS" id="PR00455">
    <property type="entry name" value="HTHTETR"/>
</dbReference>
<dbReference type="InterPro" id="IPR001647">
    <property type="entry name" value="HTH_TetR"/>
</dbReference>